<dbReference type="AlphaFoldDB" id="Q0HYF9"/>
<accession>Q0HYF9</accession>
<dbReference type="EMBL" id="CP000444">
    <property type="protein sequence ID" value="ABI41846.1"/>
    <property type="molecule type" value="Genomic_DNA"/>
</dbReference>
<proteinExistence type="predicted"/>
<organism evidence="1">
    <name type="scientific">Shewanella sp. (strain MR-7)</name>
    <dbReference type="NCBI Taxonomy" id="60481"/>
    <lineage>
        <taxon>Bacteria</taxon>
        <taxon>Pseudomonadati</taxon>
        <taxon>Pseudomonadota</taxon>
        <taxon>Gammaproteobacteria</taxon>
        <taxon>Alteromonadales</taxon>
        <taxon>Shewanellaceae</taxon>
        <taxon>Shewanella</taxon>
    </lineage>
</organism>
<reference evidence="1" key="1">
    <citation type="submission" date="2006-08" db="EMBL/GenBank/DDBJ databases">
        <title>Complete sequence of Chromosome1 of Shewanella sp. MR-7.</title>
        <authorList>
            <consortium name="US DOE Joint Genome Institute"/>
            <person name="Copeland A."/>
            <person name="Lucas S."/>
            <person name="Lapidus A."/>
            <person name="Barry K."/>
            <person name="Detter J.C."/>
            <person name="Glavina del Rio T."/>
            <person name="Hammon N."/>
            <person name="Israni S."/>
            <person name="Dalin E."/>
            <person name="Tice H."/>
            <person name="Pitluck S."/>
            <person name="Kiss H."/>
            <person name="Brettin T."/>
            <person name="Bruce D."/>
            <person name="Han C."/>
            <person name="Tapia R."/>
            <person name="Gilna P."/>
            <person name="Schmutz J."/>
            <person name="Larimer F."/>
            <person name="Land M."/>
            <person name="Hauser L."/>
            <person name="Kyrpides N."/>
            <person name="Mikhailova N."/>
            <person name="Nealson K."/>
            <person name="Konstantinidis K."/>
            <person name="Klappenbach J."/>
            <person name="Tiedje J."/>
            <person name="Richardson P."/>
        </authorList>
    </citation>
    <scope>NUCLEOTIDE SEQUENCE</scope>
    <source>
        <strain evidence="1">MR-7</strain>
    </source>
</reference>
<evidence type="ECO:0000313" key="1">
    <source>
        <dbReference type="EMBL" id="ABI41846.1"/>
    </source>
</evidence>
<sequence length="285" mass="31809">MARMTKLSKYVLSGLFSTISIVSGCLPVIAGERNDIKSCYDFAKIEPSTAKVVSGRHLFVAVDGTFSPDINIKKLVHEKVHLFLQPGDKITIISFSAYVKDFYTDVLFSGRLDTDIADRDDVSKKSLMTFDNCMAKQTQFVKTKVDTHIKNAFKPNDADVPKTEIITNLSQVIAPQVAVNQGERRVLLLVSDMVENSDVTSFYSKNTLKVIAPEQEIQKVQKANMLSDFKQADIYVLGAGWVPATSKGFRGGQVMLPLKQFWQQYFEASNAQLKEFGQPVLMSDM</sequence>
<evidence type="ECO:0008006" key="2">
    <source>
        <dbReference type="Google" id="ProtNLM"/>
    </source>
</evidence>
<dbReference type="PROSITE" id="PS51257">
    <property type="entry name" value="PROKAR_LIPOPROTEIN"/>
    <property type="match status" value="1"/>
</dbReference>
<dbReference type="HOGENOM" id="CLU_1007384_0_0_6"/>
<dbReference type="KEGG" id="shm:Shewmr7_0847"/>
<gene>
    <name evidence="1" type="ordered locus">Shewmr7_0847</name>
</gene>
<name>Q0HYF9_SHESR</name>
<protein>
    <recommendedName>
        <fullName evidence="2">VWFA domain-containing protein</fullName>
    </recommendedName>
</protein>